<accession>R7SNQ8</accession>
<name>R7SNQ8_DICSQ</name>
<evidence type="ECO:0000313" key="1">
    <source>
        <dbReference type="EMBL" id="EJF57365.1"/>
    </source>
</evidence>
<dbReference type="InterPro" id="IPR002885">
    <property type="entry name" value="PPR_rpt"/>
</dbReference>
<dbReference type="OMA" id="TFVDHFY"/>
<dbReference type="RefSeq" id="XP_007369869.1">
    <property type="nucleotide sequence ID" value="XM_007369807.1"/>
</dbReference>
<dbReference type="Proteomes" id="UP000053319">
    <property type="component" value="Unassembled WGS sequence"/>
</dbReference>
<proteinExistence type="predicted"/>
<dbReference type="OrthoDB" id="185373at2759"/>
<sequence>MASWVLAHPPWHSLARVRIRWDTLVKAGGWTRPGRHFLNTPTLSLRIDLDEETPSMRQIKAYPYPSAPPDSSLFEEATDEYATAALTESEATLFDIPAGAPPCTLLKCLVKAQRYEDAERVYTELVALGIEINPHPVYHFIARRTLSTPGLASQKRLDTFMKWWSLVPASSEIDCSRSVGFILTELLRKDHSPDIPLIASFALLAASKGYAIQVGLDSIRRIARYAPSDFTTRFLEEFCVTTWNYETKAKQTRQEPPSRRALDLIQSQFRIWYNAAVSSLVDSGKHRSALQLLKLAHSRKLSIKQGTYEHIVSVFQAHGYRDAVHAVQQMNRGMSSSSGNHETSDLPTEFSAPQDISTIYLPLRGHGTELAKSARSIKRAFQAGILVPAIQLTEVITVFLQSDRKSALRRLRNLAYRSGPSAISTWALAEMTFYANRNYFQSLLHVFEQHFDHVGVPPEIFDPIHFSEQRHDLTKVKVPAVALQQIGPVPSIYRRLPPSKEHTYLLWRMAVKHAKRPASAARLYRAFVNVITETRSIPRNVYPLPRLPSPVMPPAEGQNMEYLRPMPPRILYDARYFDVFVNKFFSYGFISYATRVIVDMFCLGFAPHIRTRDAFMKGLMFKPGQAAVERRLQYWQKTVDRAIAQAQNLPGRSASPEQLRGRMLSFFFRATIRRLMQDGRRQEAIYVAQHLTQVASARSELKNVLKRDLGLRQKSET</sequence>
<dbReference type="EMBL" id="JH719452">
    <property type="protein sequence ID" value="EJF57365.1"/>
    <property type="molecule type" value="Genomic_DNA"/>
</dbReference>
<dbReference type="AlphaFoldDB" id="R7SNQ8"/>
<gene>
    <name evidence="1" type="ORF">DICSQDRAFT_69530</name>
</gene>
<dbReference type="GeneID" id="18843643"/>
<organism evidence="1 2">
    <name type="scientific">Dichomitus squalens (strain LYAD-421)</name>
    <name type="common">Western red white-rot fungus</name>
    <dbReference type="NCBI Taxonomy" id="732165"/>
    <lineage>
        <taxon>Eukaryota</taxon>
        <taxon>Fungi</taxon>
        <taxon>Dikarya</taxon>
        <taxon>Basidiomycota</taxon>
        <taxon>Agaricomycotina</taxon>
        <taxon>Agaricomycetes</taxon>
        <taxon>Polyporales</taxon>
        <taxon>Polyporaceae</taxon>
        <taxon>Dichomitus</taxon>
    </lineage>
</organism>
<evidence type="ECO:0000313" key="2">
    <source>
        <dbReference type="Proteomes" id="UP000053319"/>
    </source>
</evidence>
<dbReference type="KEGG" id="dsq:DICSQDRAFT_69530"/>
<protein>
    <recommendedName>
        <fullName evidence="3">Pentatricopeptide repeat domain-containing protein</fullName>
    </recommendedName>
</protein>
<dbReference type="InterPro" id="IPR011990">
    <property type="entry name" value="TPR-like_helical_dom_sf"/>
</dbReference>
<reference evidence="1 2" key="1">
    <citation type="journal article" date="2012" name="Science">
        <title>The Paleozoic origin of enzymatic lignin decomposition reconstructed from 31 fungal genomes.</title>
        <authorList>
            <person name="Floudas D."/>
            <person name="Binder M."/>
            <person name="Riley R."/>
            <person name="Barry K."/>
            <person name="Blanchette R.A."/>
            <person name="Henrissat B."/>
            <person name="Martinez A.T."/>
            <person name="Otillar R."/>
            <person name="Spatafora J.W."/>
            <person name="Yadav J.S."/>
            <person name="Aerts A."/>
            <person name="Benoit I."/>
            <person name="Boyd A."/>
            <person name="Carlson A."/>
            <person name="Copeland A."/>
            <person name="Coutinho P.M."/>
            <person name="de Vries R.P."/>
            <person name="Ferreira P."/>
            <person name="Findley K."/>
            <person name="Foster B."/>
            <person name="Gaskell J."/>
            <person name="Glotzer D."/>
            <person name="Gorecki P."/>
            <person name="Heitman J."/>
            <person name="Hesse C."/>
            <person name="Hori C."/>
            <person name="Igarashi K."/>
            <person name="Jurgens J.A."/>
            <person name="Kallen N."/>
            <person name="Kersten P."/>
            <person name="Kohler A."/>
            <person name="Kuees U."/>
            <person name="Kumar T.K.A."/>
            <person name="Kuo A."/>
            <person name="LaButti K."/>
            <person name="Larrondo L.F."/>
            <person name="Lindquist E."/>
            <person name="Ling A."/>
            <person name="Lombard V."/>
            <person name="Lucas S."/>
            <person name="Lundell T."/>
            <person name="Martin R."/>
            <person name="McLaughlin D.J."/>
            <person name="Morgenstern I."/>
            <person name="Morin E."/>
            <person name="Murat C."/>
            <person name="Nagy L.G."/>
            <person name="Nolan M."/>
            <person name="Ohm R.A."/>
            <person name="Patyshakuliyeva A."/>
            <person name="Rokas A."/>
            <person name="Ruiz-Duenas F.J."/>
            <person name="Sabat G."/>
            <person name="Salamov A."/>
            <person name="Samejima M."/>
            <person name="Schmutz J."/>
            <person name="Slot J.C."/>
            <person name="St John F."/>
            <person name="Stenlid J."/>
            <person name="Sun H."/>
            <person name="Sun S."/>
            <person name="Syed K."/>
            <person name="Tsang A."/>
            <person name="Wiebenga A."/>
            <person name="Young D."/>
            <person name="Pisabarro A."/>
            <person name="Eastwood D.C."/>
            <person name="Martin F."/>
            <person name="Cullen D."/>
            <person name="Grigoriev I.V."/>
            <person name="Hibbett D.S."/>
        </authorList>
    </citation>
    <scope>NUCLEOTIDE SEQUENCE [LARGE SCALE GENOMIC DNA]</scope>
    <source>
        <strain evidence="1 2">LYAD-421 SS1</strain>
    </source>
</reference>
<evidence type="ECO:0008006" key="3">
    <source>
        <dbReference type="Google" id="ProtNLM"/>
    </source>
</evidence>
<dbReference type="HOGENOM" id="CLU_017541_0_0_1"/>
<dbReference type="Gene3D" id="1.25.40.10">
    <property type="entry name" value="Tetratricopeptide repeat domain"/>
    <property type="match status" value="1"/>
</dbReference>
<dbReference type="NCBIfam" id="TIGR00756">
    <property type="entry name" value="PPR"/>
    <property type="match status" value="1"/>
</dbReference>